<name>A0A1Y4L3X7_9FIRM</name>
<reference evidence="2" key="1">
    <citation type="submission" date="2017-04" db="EMBL/GenBank/DDBJ databases">
        <title>Function of individual gut microbiota members based on whole genome sequencing of pure cultures obtained from chicken caecum.</title>
        <authorList>
            <person name="Medvecky M."/>
            <person name="Cejkova D."/>
            <person name="Polansky O."/>
            <person name="Karasova D."/>
            <person name="Kubasova T."/>
            <person name="Cizek A."/>
            <person name="Rychlik I."/>
        </authorList>
    </citation>
    <scope>NUCLEOTIDE SEQUENCE [LARGE SCALE GENOMIC DNA]</scope>
    <source>
        <strain evidence="2">An180</strain>
    </source>
</reference>
<dbReference type="SUPFAM" id="SSF51726">
    <property type="entry name" value="UROD/MetE-like"/>
    <property type="match status" value="1"/>
</dbReference>
<evidence type="ECO:0008006" key="3">
    <source>
        <dbReference type="Google" id="ProtNLM"/>
    </source>
</evidence>
<accession>A0A1Y4L3X7</accession>
<evidence type="ECO:0000313" key="1">
    <source>
        <dbReference type="EMBL" id="OUP51493.1"/>
    </source>
</evidence>
<dbReference type="Gene3D" id="3.20.20.210">
    <property type="match status" value="1"/>
</dbReference>
<organism evidence="1 2">
    <name type="scientific">Butyricicoccus pullicaecorum</name>
    <dbReference type="NCBI Taxonomy" id="501571"/>
    <lineage>
        <taxon>Bacteria</taxon>
        <taxon>Bacillati</taxon>
        <taxon>Bacillota</taxon>
        <taxon>Clostridia</taxon>
        <taxon>Eubacteriales</taxon>
        <taxon>Butyricicoccaceae</taxon>
        <taxon>Butyricicoccus</taxon>
    </lineage>
</organism>
<comment type="caution">
    <text evidence="1">The sequence shown here is derived from an EMBL/GenBank/DDBJ whole genome shotgun (WGS) entry which is preliminary data.</text>
</comment>
<dbReference type="EMBL" id="NFKK01000021">
    <property type="protein sequence ID" value="OUP51493.1"/>
    <property type="molecule type" value="Genomic_DNA"/>
</dbReference>
<gene>
    <name evidence="1" type="ORF">B5F17_12780</name>
</gene>
<evidence type="ECO:0000313" key="2">
    <source>
        <dbReference type="Proteomes" id="UP000195897"/>
    </source>
</evidence>
<protein>
    <recommendedName>
        <fullName evidence="3">Uroporphyrinogen decarboxylase (URO-D) domain-containing protein</fullName>
    </recommendedName>
</protein>
<proteinExistence type="predicted"/>
<dbReference type="InterPro" id="IPR038071">
    <property type="entry name" value="UROD/MetE-like_sf"/>
</dbReference>
<dbReference type="AlphaFoldDB" id="A0A1Y4L3X7"/>
<dbReference type="Proteomes" id="UP000195897">
    <property type="component" value="Unassembled WGS sequence"/>
</dbReference>
<sequence>MNKDIKMEKQAQRPYCLLNFNQAEPAYEKQIKSTTTLYQHLDELFHEPELASQAQFAKEVAECREDDKRVIWNAGCTYAMPLAVLGEDEFFIRVVTEPELMRELCERYAIRKADAIVQTLQVMQIRPEVLLFSDPFGKSGLPPLRPAVFRTLLKSAQQFLVRRIKRAYPEIKIWYRCCAASYPLAADFAEIGFDAWIPSGKTEPFAQELEDCRQFIQDELELLSVTEGQWDSLKKGTTTCV</sequence>